<dbReference type="Pfam" id="PF06445">
    <property type="entry name" value="GyrI-like"/>
    <property type="match status" value="1"/>
</dbReference>
<dbReference type="PANTHER" id="PTHR36444">
    <property type="entry name" value="TRANSCRIPTIONAL REGULATOR PROTEIN YOBU-RELATED"/>
    <property type="match status" value="1"/>
</dbReference>
<dbReference type="InterPro" id="IPR053182">
    <property type="entry name" value="YobU-like_regulator"/>
</dbReference>
<gene>
    <name evidence="2" type="ORF">SAMN05443547_1940</name>
</gene>
<dbReference type="InterPro" id="IPR010499">
    <property type="entry name" value="AraC_E-bd"/>
</dbReference>
<reference evidence="3" key="1">
    <citation type="submission" date="2016-12" db="EMBL/GenBank/DDBJ databases">
        <authorList>
            <person name="Varghese N."/>
            <person name="Submissions S."/>
        </authorList>
    </citation>
    <scope>NUCLEOTIDE SEQUENCE [LARGE SCALE GENOMIC DNA]</scope>
    <source>
        <strain evidence="3">DSM 18830</strain>
    </source>
</reference>
<organism evidence="2 3">
    <name type="scientific">Flavobacterium cucumis</name>
    <dbReference type="NCBI Taxonomy" id="416016"/>
    <lineage>
        <taxon>Bacteria</taxon>
        <taxon>Pseudomonadati</taxon>
        <taxon>Bacteroidota</taxon>
        <taxon>Flavobacteriia</taxon>
        <taxon>Flavobacteriales</taxon>
        <taxon>Flavobacteriaceae</taxon>
        <taxon>Flavobacterium</taxon>
    </lineage>
</organism>
<dbReference type="InterPro" id="IPR011256">
    <property type="entry name" value="Reg_factor_effector_dom_sf"/>
</dbReference>
<dbReference type="SMART" id="SM00871">
    <property type="entry name" value="AraC_E_bind"/>
    <property type="match status" value="1"/>
</dbReference>
<dbReference type="PANTHER" id="PTHR36444:SF2">
    <property type="entry name" value="TRANSCRIPTIONAL REGULATOR PROTEIN YOBU-RELATED"/>
    <property type="match status" value="1"/>
</dbReference>
<keyword evidence="3" id="KW-1185">Reference proteome</keyword>
<dbReference type="EMBL" id="FRYK01000003">
    <property type="protein sequence ID" value="SHO73578.1"/>
    <property type="molecule type" value="Genomic_DNA"/>
</dbReference>
<evidence type="ECO:0000313" key="3">
    <source>
        <dbReference type="Proteomes" id="UP000184611"/>
    </source>
</evidence>
<dbReference type="OrthoDB" id="8560232at2"/>
<feature type="domain" description="AraC effector-binding" evidence="1">
    <location>
        <begin position="1"/>
        <end position="155"/>
    </location>
</feature>
<evidence type="ECO:0000313" key="2">
    <source>
        <dbReference type="EMBL" id="SHO73578.1"/>
    </source>
</evidence>
<dbReference type="InterPro" id="IPR029442">
    <property type="entry name" value="GyrI-like"/>
</dbReference>
<dbReference type="SUPFAM" id="SSF55136">
    <property type="entry name" value="Probable bacterial effector-binding domain"/>
    <property type="match status" value="1"/>
</dbReference>
<sequence>MKPIIKTFPTTKFIGMNSRFSYSDYRIGELWEKFMPRRYEIQNVIGADLFNIQINPENFDFNPQTEFVKWAAIPVSNFDFVPEGMQTLFVEEGLYAVFNHVGDASKARETFAYIFGVWLPNSEYELDNRPHFEILGEKYKSNSPDSEEEIRIPIKKTI</sequence>
<name>A0A1M7ZXJ4_9FLAO</name>
<dbReference type="AlphaFoldDB" id="A0A1M7ZXJ4"/>
<dbReference type="Proteomes" id="UP000184611">
    <property type="component" value="Unassembled WGS sequence"/>
</dbReference>
<evidence type="ECO:0000259" key="1">
    <source>
        <dbReference type="SMART" id="SM00871"/>
    </source>
</evidence>
<accession>A0A1M7ZXJ4</accession>
<dbReference type="STRING" id="416016.SAMN05443547_1940"/>
<proteinExistence type="predicted"/>
<protein>
    <submittedName>
        <fullName evidence="2">AraC family transcriptional regulator</fullName>
    </submittedName>
</protein>
<dbReference type="RefSeq" id="WP_073583833.1">
    <property type="nucleotide sequence ID" value="NZ_CBCSEA010000005.1"/>
</dbReference>
<dbReference type="Gene3D" id="3.20.80.10">
    <property type="entry name" value="Regulatory factor, effector binding domain"/>
    <property type="match status" value="1"/>
</dbReference>